<accession>M6FGN6</accession>
<gene>
    <name evidence="1" type="ORF">LEP1GSC008_1031</name>
</gene>
<evidence type="ECO:0000313" key="2">
    <source>
        <dbReference type="Proteomes" id="UP000011980"/>
    </source>
</evidence>
<name>M6FGN6_9LEPT</name>
<reference evidence="1 2" key="1">
    <citation type="submission" date="2013-01" db="EMBL/GenBank/DDBJ databases">
        <authorList>
            <person name="Harkins D.M."/>
            <person name="Durkin A.S."/>
            <person name="Brinkac L.M."/>
            <person name="Haft D.H."/>
            <person name="Selengut J.D."/>
            <person name="Sanka R."/>
            <person name="DePew J."/>
            <person name="Purushe J."/>
            <person name="Galloway R.L."/>
            <person name="Vinetz J.M."/>
            <person name="Sutton G.G."/>
            <person name="Nierman W.C."/>
            <person name="Fouts D.E."/>
        </authorList>
    </citation>
    <scope>NUCLEOTIDE SEQUENCE [LARGE SCALE GENOMIC DNA]</scope>
    <source>
        <strain evidence="1 2">Nikolaevo</strain>
    </source>
</reference>
<organism evidence="1 2">
    <name type="scientific">Leptospira kirschneri serovar Bulgarica str. Nikolaevo</name>
    <dbReference type="NCBI Taxonomy" id="1240687"/>
    <lineage>
        <taxon>Bacteria</taxon>
        <taxon>Pseudomonadati</taxon>
        <taxon>Spirochaetota</taxon>
        <taxon>Spirochaetia</taxon>
        <taxon>Leptospirales</taxon>
        <taxon>Leptospiraceae</taxon>
        <taxon>Leptospira</taxon>
    </lineage>
</organism>
<sequence>MLEICKKMKIRWKIRKILFKMGILEKGYLKIIEEKSNK</sequence>
<dbReference type="EMBL" id="ANCE01000006">
    <property type="protein sequence ID" value="EMK26237.1"/>
    <property type="molecule type" value="Genomic_DNA"/>
</dbReference>
<protein>
    <submittedName>
        <fullName evidence="1">Uncharacterized protein</fullName>
    </submittedName>
</protein>
<evidence type="ECO:0000313" key="1">
    <source>
        <dbReference type="EMBL" id="EMK26237.1"/>
    </source>
</evidence>
<proteinExistence type="predicted"/>
<dbReference type="PATRIC" id="fig|1240687.3.peg.135"/>
<dbReference type="Proteomes" id="UP000011980">
    <property type="component" value="Unassembled WGS sequence"/>
</dbReference>
<comment type="caution">
    <text evidence="1">The sequence shown here is derived from an EMBL/GenBank/DDBJ whole genome shotgun (WGS) entry which is preliminary data.</text>
</comment>
<dbReference type="AlphaFoldDB" id="M6FGN6"/>